<evidence type="ECO:0000313" key="2">
    <source>
        <dbReference type="Proteomes" id="UP000283786"/>
    </source>
</evidence>
<organism evidence="1 2">
    <name type="scientific">Pseudooceanicola algae</name>
    <dbReference type="NCBI Taxonomy" id="1537215"/>
    <lineage>
        <taxon>Bacteria</taxon>
        <taxon>Pseudomonadati</taxon>
        <taxon>Pseudomonadota</taxon>
        <taxon>Alphaproteobacteria</taxon>
        <taxon>Rhodobacterales</taxon>
        <taxon>Paracoccaceae</taxon>
        <taxon>Pseudooceanicola</taxon>
    </lineage>
</organism>
<protein>
    <submittedName>
        <fullName evidence="1">Uncharacterized protein</fullName>
    </submittedName>
</protein>
<evidence type="ECO:0000313" key="1">
    <source>
        <dbReference type="EMBL" id="QPM89439.1"/>
    </source>
</evidence>
<dbReference type="EMBL" id="CP060436">
    <property type="protein sequence ID" value="QPM89439.1"/>
    <property type="molecule type" value="Genomic_DNA"/>
</dbReference>
<dbReference type="OrthoDB" id="159440at2"/>
<dbReference type="KEGG" id="palw:PSAL_006580"/>
<dbReference type="RefSeq" id="WP_119839874.1">
    <property type="nucleotide sequence ID" value="NZ_CP060436.1"/>
</dbReference>
<proteinExistence type="predicted"/>
<gene>
    <name evidence="1" type="ORF">PSAL_006580</name>
</gene>
<keyword evidence="2" id="KW-1185">Reference proteome</keyword>
<accession>A0A418SE03</accession>
<dbReference type="AlphaFoldDB" id="A0A418SE03"/>
<sequence length="115" mass="13110">MRPRIRDLRRTPPLALAGILLALGLALFFALRILLISVHWFDEPHRGPAPQGWMTPGYLGYTWSIDTDSMLEALDVDPRPEQRLTLYQLAARKGIPQQDFLVAVTNWLEDNADDE</sequence>
<name>A0A418SE03_9RHOB</name>
<dbReference type="Proteomes" id="UP000283786">
    <property type="component" value="Chromosome"/>
</dbReference>
<reference evidence="1 2" key="1">
    <citation type="submission" date="2020-08" db="EMBL/GenBank/DDBJ databases">
        <title>Genome sequence of Rhodobacteraceae bacterium Lw-13e.</title>
        <authorList>
            <person name="Poehlein A."/>
            <person name="Wolter L."/>
            <person name="Daniel R."/>
            <person name="Brinkhoff T."/>
        </authorList>
    </citation>
    <scope>NUCLEOTIDE SEQUENCE [LARGE SCALE GENOMIC DNA]</scope>
    <source>
        <strain evidence="1 2">Lw-13e</strain>
    </source>
</reference>